<dbReference type="AlphaFoldDB" id="A0AAD7NZ00"/>
<reference evidence="2" key="1">
    <citation type="submission" date="2023-03" db="EMBL/GenBank/DDBJ databases">
        <title>Massive genome expansion in bonnet fungi (Mycena s.s.) driven by repeated elements and novel gene families across ecological guilds.</title>
        <authorList>
            <consortium name="Lawrence Berkeley National Laboratory"/>
            <person name="Harder C.B."/>
            <person name="Miyauchi S."/>
            <person name="Viragh M."/>
            <person name="Kuo A."/>
            <person name="Thoen E."/>
            <person name="Andreopoulos B."/>
            <person name="Lu D."/>
            <person name="Skrede I."/>
            <person name="Drula E."/>
            <person name="Henrissat B."/>
            <person name="Morin E."/>
            <person name="Kohler A."/>
            <person name="Barry K."/>
            <person name="LaButti K."/>
            <person name="Morin E."/>
            <person name="Salamov A."/>
            <person name="Lipzen A."/>
            <person name="Mereny Z."/>
            <person name="Hegedus B."/>
            <person name="Baldrian P."/>
            <person name="Stursova M."/>
            <person name="Weitz H."/>
            <person name="Taylor A."/>
            <person name="Grigoriev I.V."/>
            <person name="Nagy L.G."/>
            <person name="Martin F."/>
            <person name="Kauserud H."/>
        </authorList>
    </citation>
    <scope>NUCLEOTIDE SEQUENCE</scope>
    <source>
        <strain evidence="2">CBHHK182m</strain>
    </source>
</reference>
<evidence type="ECO:0000313" key="2">
    <source>
        <dbReference type="EMBL" id="KAJ7780962.1"/>
    </source>
</evidence>
<organism evidence="2 3">
    <name type="scientific">Mycena metata</name>
    <dbReference type="NCBI Taxonomy" id="1033252"/>
    <lineage>
        <taxon>Eukaryota</taxon>
        <taxon>Fungi</taxon>
        <taxon>Dikarya</taxon>
        <taxon>Basidiomycota</taxon>
        <taxon>Agaricomycotina</taxon>
        <taxon>Agaricomycetes</taxon>
        <taxon>Agaricomycetidae</taxon>
        <taxon>Agaricales</taxon>
        <taxon>Marasmiineae</taxon>
        <taxon>Mycenaceae</taxon>
        <taxon>Mycena</taxon>
    </lineage>
</organism>
<proteinExistence type="predicted"/>
<dbReference type="EMBL" id="JARKIB010000004">
    <property type="protein sequence ID" value="KAJ7780962.1"/>
    <property type="molecule type" value="Genomic_DNA"/>
</dbReference>
<sequence>MGVMGLGIARALPSSREIQNPLRTGTGSRTAVTGGKIKVNEYKRALHCRTRPDWWEAIYARRRRSTSKNDVFHTRFVHIVVPTRLVSQWLLPSNMHDFLVWRASRWCSLSPDGNGFAWGRRRRSRSEGGGASGAPTGLTVARLRGWVTSHIWEPTARVALHTPTPTLSTTRVRLFDCRRRCDGVCACECECRPRPPSLLEGDEPAVAAEEDDADADNGCWDREAALTPCPSQK</sequence>
<evidence type="ECO:0000256" key="1">
    <source>
        <dbReference type="SAM" id="MobiDB-lite"/>
    </source>
</evidence>
<keyword evidence="3" id="KW-1185">Reference proteome</keyword>
<protein>
    <submittedName>
        <fullName evidence="2">Uncharacterized protein</fullName>
    </submittedName>
</protein>
<accession>A0AAD7NZ00</accession>
<dbReference type="Proteomes" id="UP001215598">
    <property type="component" value="Unassembled WGS sequence"/>
</dbReference>
<comment type="caution">
    <text evidence="2">The sequence shown here is derived from an EMBL/GenBank/DDBJ whole genome shotgun (WGS) entry which is preliminary data.</text>
</comment>
<gene>
    <name evidence="2" type="ORF">B0H16DRAFT_1447533</name>
</gene>
<feature type="region of interest" description="Disordered" evidence="1">
    <location>
        <begin position="195"/>
        <end position="218"/>
    </location>
</feature>
<feature type="compositionally biased region" description="Acidic residues" evidence="1">
    <location>
        <begin position="200"/>
        <end position="215"/>
    </location>
</feature>
<name>A0AAD7NZ00_9AGAR</name>
<evidence type="ECO:0000313" key="3">
    <source>
        <dbReference type="Proteomes" id="UP001215598"/>
    </source>
</evidence>